<feature type="transmembrane region" description="Helical" evidence="5">
    <location>
        <begin position="36"/>
        <end position="58"/>
    </location>
</feature>
<keyword evidence="4 5" id="KW-0472">Membrane</keyword>
<evidence type="ECO:0000256" key="4">
    <source>
        <dbReference type="ARBA" id="ARBA00023136"/>
    </source>
</evidence>
<dbReference type="InterPro" id="IPR038665">
    <property type="entry name" value="Voltage-dep_anion_channel_sf"/>
</dbReference>
<gene>
    <name evidence="6" type="ORF">EFB08_17340</name>
</gene>
<evidence type="ECO:0000256" key="2">
    <source>
        <dbReference type="ARBA" id="ARBA00022692"/>
    </source>
</evidence>
<feature type="transmembrane region" description="Helical" evidence="5">
    <location>
        <begin position="102"/>
        <end position="123"/>
    </location>
</feature>
<comment type="caution">
    <text evidence="6">The sequence shown here is derived from an EMBL/GenBank/DDBJ whole genome shotgun (WGS) entry which is preliminary data.</text>
</comment>
<dbReference type="Pfam" id="PF03595">
    <property type="entry name" value="SLAC1"/>
    <property type="match status" value="1"/>
</dbReference>
<dbReference type="GO" id="GO:0016020">
    <property type="term" value="C:membrane"/>
    <property type="evidence" value="ECO:0007669"/>
    <property type="project" value="UniProtKB-SubCell"/>
</dbReference>
<comment type="subcellular location">
    <subcellularLocation>
        <location evidence="1">Membrane</location>
        <topology evidence="1">Multi-pass membrane protein</topology>
    </subcellularLocation>
</comment>
<dbReference type="CDD" id="cd09319">
    <property type="entry name" value="TDT_like_1"/>
    <property type="match status" value="1"/>
</dbReference>
<evidence type="ECO:0000313" key="7">
    <source>
        <dbReference type="Proteomes" id="UP000272117"/>
    </source>
</evidence>
<keyword evidence="3 5" id="KW-1133">Transmembrane helix</keyword>
<dbReference type="EMBL" id="RJJD01000013">
    <property type="protein sequence ID" value="RNI24138.1"/>
    <property type="molecule type" value="Genomic_DNA"/>
</dbReference>
<evidence type="ECO:0000256" key="1">
    <source>
        <dbReference type="ARBA" id="ARBA00004141"/>
    </source>
</evidence>
<evidence type="ECO:0000256" key="3">
    <source>
        <dbReference type="ARBA" id="ARBA00022989"/>
    </source>
</evidence>
<reference evidence="6 7" key="1">
    <citation type="submission" date="2018-11" db="EMBL/GenBank/DDBJ databases">
        <title>Rufibacter latericius sp. nov., isolated from water in Baiyang Lake.</title>
        <authorList>
            <person name="Yang Y."/>
        </authorList>
    </citation>
    <scope>NUCLEOTIDE SEQUENCE [LARGE SCALE GENOMIC DNA]</scope>
    <source>
        <strain evidence="6 7">R-22-1c-1</strain>
    </source>
</reference>
<name>A0A3M9MHJ6_9BACT</name>
<proteinExistence type="predicted"/>
<dbReference type="AlphaFoldDB" id="A0A3M9MHJ6"/>
<keyword evidence="7" id="KW-1185">Reference proteome</keyword>
<feature type="transmembrane region" description="Helical" evidence="5">
    <location>
        <begin position="70"/>
        <end position="90"/>
    </location>
</feature>
<accession>A0A3M9MHJ6</accession>
<keyword evidence="2 5" id="KW-0812">Transmembrane</keyword>
<evidence type="ECO:0000313" key="6">
    <source>
        <dbReference type="EMBL" id="RNI24138.1"/>
    </source>
</evidence>
<dbReference type="Gene3D" id="1.50.10.150">
    <property type="entry name" value="Voltage-dependent anion channel"/>
    <property type="match status" value="1"/>
</dbReference>
<evidence type="ECO:0008006" key="8">
    <source>
        <dbReference type="Google" id="ProtNLM"/>
    </source>
</evidence>
<dbReference type="InterPro" id="IPR004695">
    <property type="entry name" value="SLAC1/Mae1/Ssu1/TehA"/>
</dbReference>
<organism evidence="6 7">
    <name type="scientific">Rufibacter latericius</name>
    <dbReference type="NCBI Taxonomy" id="2487040"/>
    <lineage>
        <taxon>Bacteria</taxon>
        <taxon>Pseudomonadati</taxon>
        <taxon>Bacteroidota</taxon>
        <taxon>Cytophagia</taxon>
        <taxon>Cytophagales</taxon>
        <taxon>Hymenobacteraceae</taxon>
        <taxon>Rufibacter</taxon>
    </lineage>
</organism>
<dbReference type="GO" id="GO:0055085">
    <property type="term" value="P:transmembrane transport"/>
    <property type="evidence" value="ECO:0007669"/>
    <property type="project" value="InterPro"/>
</dbReference>
<sequence length="137" mass="15810">MGAVAITTLSGATLILNISSTTGFLDFVPFLKGFTLFFWIIRTWWIPIIVILGIWRHVSNRLPIFYHPQYWGLVFPLGMYTVCTWRLAYALQLPYLQIIPTYFIYLAFVAWAYTFLGLCINLVKTFVPRHHSGKGSN</sequence>
<evidence type="ECO:0000256" key="5">
    <source>
        <dbReference type="SAM" id="Phobius"/>
    </source>
</evidence>
<dbReference type="Proteomes" id="UP000272117">
    <property type="component" value="Unassembled WGS sequence"/>
</dbReference>
<dbReference type="OrthoDB" id="958273at2"/>
<protein>
    <recommendedName>
        <fullName evidence="8">C4-dicarboxylate ABC transporter</fullName>
    </recommendedName>
</protein>